<dbReference type="PROSITE" id="PS50932">
    <property type="entry name" value="HTH_LACI_2"/>
    <property type="match status" value="1"/>
</dbReference>
<dbReference type="SUPFAM" id="SSF53822">
    <property type="entry name" value="Periplasmic binding protein-like I"/>
    <property type="match status" value="1"/>
</dbReference>
<keyword evidence="6" id="KW-1185">Reference proteome</keyword>
<dbReference type="Pfam" id="PF13377">
    <property type="entry name" value="Peripla_BP_3"/>
    <property type="match status" value="1"/>
</dbReference>
<keyword evidence="2 5" id="KW-0238">DNA-binding</keyword>
<protein>
    <submittedName>
        <fullName evidence="5">DNA-binding LacI/PurR family transcriptional regulator</fullName>
    </submittedName>
</protein>
<dbReference type="SMART" id="SM00354">
    <property type="entry name" value="HTH_LACI"/>
    <property type="match status" value="1"/>
</dbReference>
<dbReference type="InterPro" id="IPR000843">
    <property type="entry name" value="HTH_LacI"/>
</dbReference>
<evidence type="ECO:0000259" key="4">
    <source>
        <dbReference type="PROSITE" id="PS50932"/>
    </source>
</evidence>
<dbReference type="PANTHER" id="PTHR30146:SF109">
    <property type="entry name" value="HTH-TYPE TRANSCRIPTIONAL REGULATOR GALS"/>
    <property type="match status" value="1"/>
</dbReference>
<dbReference type="Proteomes" id="UP000586095">
    <property type="component" value="Unassembled WGS sequence"/>
</dbReference>
<name>A0A852RN69_9MICO</name>
<proteinExistence type="predicted"/>
<evidence type="ECO:0000256" key="1">
    <source>
        <dbReference type="ARBA" id="ARBA00023015"/>
    </source>
</evidence>
<dbReference type="Pfam" id="PF00356">
    <property type="entry name" value="LacI"/>
    <property type="match status" value="1"/>
</dbReference>
<dbReference type="InterPro" id="IPR028082">
    <property type="entry name" value="Peripla_BP_I"/>
</dbReference>
<dbReference type="RefSeq" id="WP_185987815.1">
    <property type="nucleotide sequence ID" value="NZ_BAAALZ010000001.1"/>
</dbReference>
<dbReference type="GO" id="GO:0000976">
    <property type="term" value="F:transcription cis-regulatory region binding"/>
    <property type="evidence" value="ECO:0007669"/>
    <property type="project" value="TreeGrafter"/>
</dbReference>
<dbReference type="Gene3D" id="1.10.260.40">
    <property type="entry name" value="lambda repressor-like DNA-binding domains"/>
    <property type="match status" value="1"/>
</dbReference>
<evidence type="ECO:0000256" key="2">
    <source>
        <dbReference type="ARBA" id="ARBA00023125"/>
    </source>
</evidence>
<dbReference type="AlphaFoldDB" id="A0A852RN69"/>
<dbReference type="InterPro" id="IPR010982">
    <property type="entry name" value="Lambda_DNA-bd_dom_sf"/>
</dbReference>
<dbReference type="SUPFAM" id="SSF47413">
    <property type="entry name" value="lambda repressor-like DNA-binding domains"/>
    <property type="match status" value="1"/>
</dbReference>
<dbReference type="CDD" id="cd01392">
    <property type="entry name" value="HTH_LacI"/>
    <property type="match status" value="1"/>
</dbReference>
<comment type="caution">
    <text evidence="5">The sequence shown here is derived from an EMBL/GenBank/DDBJ whole genome shotgun (WGS) entry which is preliminary data.</text>
</comment>
<accession>A0A852RN69</accession>
<dbReference type="PROSITE" id="PS00356">
    <property type="entry name" value="HTH_LACI_1"/>
    <property type="match status" value="1"/>
</dbReference>
<dbReference type="PANTHER" id="PTHR30146">
    <property type="entry name" value="LACI-RELATED TRANSCRIPTIONAL REPRESSOR"/>
    <property type="match status" value="1"/>
</dbReference>
<gene>
    <name evidence="5" type="ORF">BJ960_002895</name>
</gene>
<feature type="domain" description="HTH lacI-type" evidence="4">
    <location>
        <begin position="14"/>
        <end position="68"/>
    </location>
</feature>
<keyword evidence="3" id="KW-0804">Transcription</keyword>
<evidence type="ECO:0000313" key="6">
    <source>
        <dbReference type="Proteomes" id="UP000586095"/>
    </source>
</evidence>
<reference evidence="5 6" key="1">
    <citation type="submission" date="2020-07" db="EMBL/GenBank/DDBJ databases">
        <title>Sequencing the genomes of 1000 actinobacteria strains.</title>
        <authorList>
            <person name="Klenk H.-P."/>
        </authorList>
    </citation>
    <scope>NUCLEOTIDE SEQUENCE [LARGE SCALE GENOMIC DNA]</scope>
    <source>
        <strain evidence="5 6">DSM 17380</strain>
    </source>
</reference>
<dbReference type="InterPro" id="IPR046335">
    <property type="entry name" value="LacI/GalR-like_sensor"/>
</dbReference>
<dbReference type="GO" id="GO:0003700">
    <property type="term" value="F:DNA-binding transcription factor activity"/>
    <property type="evidence" value="ECO:0007669"/>
    <property type="project" value="TreeGrafter"/>
</dbReference>
<keyword evidence="1" id="KW-0805">Transcription regulation</keyword>
<organism evidence="5 6">
    <name type="scientific">Leucobacter aridicollis</name>
    <dbReference type="NCBI Taxonomy" id="283878"/>
    <lineage>
        <taxon>Bacteria</taxon>
        <taxon>Bacillati</taxon>
        <taxon>Actinomycetota</taxon>
        <taxon>Actinomycetes</taxon>
        <taxon>Micrococcales</taxon>
        <taxon>Microbacteriaceae</taxon>
        <taxon>Leucobacter</taxon>
    </lineage>
</organism>
<evidence type="ECO:0000256" key="3">
    <source>
        <dbReference type="ARBA" id="ARBA00023163"/>
    </source>
</evidence>
<dbReference type="EMBL" id="JACCBD010000001">
    <property type="protein sequence ID" value="NYD28092.1"/>
    <property type="molecule type" value="Genomic_DNA"/>
</dbReference>
<sequence length="336" mass="34614">MSAGTGEVAPRRRAGVRDVAQLAGVSPQTVSRVLNGHPSIKPETRERVQQVLDELDYRVNNAARALGTSSTRTIGIISGDPSLYGPGAGLVALASAARQAGRWIATAYADSSDAASVREAAEYLLTQGIDGLIVTAACQETMQMLLGANYGVPIRALHDGEGRAAQVQAAALAVQHLVGLGHSRIAVVSGPSLWLEALSRAEGIDGALLAEGLQPVLRLQAEWTAASGAALAEELAAAVASKGGPTAVVAPNDQTALGVISGLRDRGVRVPHDVSIVGFDDIPDAPFLVPALTTVRVDIVGEARRCVAEITGEFIEQAPESPELVVRASTAAAPRA</sequence>
<evidence type="ECO:0000313" key="5">
    <source>
        <dbReference type="EMBL" id="NYD28092.1"/>
    </source>
</evidence>
<dbReference type="Gene3D" id="3.40.50.2300">
    <property type="match status" value="2"/>
</dbReference>